<dbReference type="Pfam" id="PF08615">
    <property type="entry name" value="RNase_H2_suC"/>
    <property type="match status" value="1"/>
</dbReference>
<organism evidence="1 3">
    <name type="scientific">Toxocara canis</name>
    <name type="common">Canine roundworm</name>
    <dbReference type="NCBI Taxonomy" id="6265"/>
    <lineage>
        <taxon>Eukaryota</taxon>
        <taxon>Metazoa</taxon>
        <taxon>Ecdysozoa</taxon>
        <taxon>Nematoda</taxon>
        <taxon>Chromadorea</taxon>
        <taxon>Rhabditida</taxon>
        <taxon>Spirurina</taxon>
        <taxon>Ascaridomorpha</taxon>
        <taxon>Ascaridoidea</taxon>
        <taxon>Toxocaridae</taxon>
        <taxon>Toxocara</taxon>
    </lineage>
</organism>
<evidence type="ECO:0000313" key="3">
    <source>
        <dbReference type="Proteomes" id="UP000031036"/>
    </source>
</evidence>
<evidence type="ECO:0000313" key="1">
    <source>
        <dbReference type="EMBL" id="KHN78098.1"/>
    </source>
</evidence>
<dbReference type="GO" id="GO:0006401">
    <property type="term" value="P:RNA catabolic process"/>
    <property type="evidence" value="ECO:0007669"/>
    <property type="project" value="InterPro"/>
</dbReference>
<dbReference type="PANTHER" id="PTHR47204">
    <property type="entry name" value="OS02G0168900 PROTEIN"/>
    <property type="match status" value="1"/>
</dbReference>
<gene>
    <name evidence="1" type="ORF">Tcan_06116</name>
    <name evidence="2" type="ORF">TCNE_LOCUS2626</name>
</gene>
<dbReference type="EMBL" id="JPKZ01002173">
    <property type="protein sequence ID" value="KHN78098.1"/>
    <property type="molecule type" value="Genomic_DNA"/>
</dbReference>
<reference evidence="1 3" key="1">
    <citation type="submission" date="2014-11" db="EMBL/GenBank/DDBJ databases">
        <title>Genetic blueprint of the zoonotic pathogen Toxocara canis.</title>
        <authorList>
            <person name="Zhu X.-Q."/>
            <person name="Korhonen P.K."/>
            <person name="Cai H."/>
            <person name="Young N.D."/>
            <person name="Nejsum P."/>
            <person name="von Samson-Himmelstjerna G."/>
            <person name="Boag P.R."/>
            <person name="Tan P."/>
            <person name="Li Q."/>
            <person name="Min J."/>
            <person name="Yang Y."/>
            <person name="Wang X."/>
            <person name="Fang X."/>
            <person name="Hall R.S."/>
            <person name="Hofmann A."/>
            <person name="Sternberg P.W."/>
            <person name="Jex A.R."/>
            <person name="Gasser R.B."/>
        </authorList>
    </citation>
    <scope>NUCLEOTIDE SEQUENCE [LARGE SCALE GENOMIC DNA]</scope>
    <source>
        <strain evidence="1">PN_DK_2014</strain>
    </source>
</reference>
<keyword evidence="3" id="KW-1185">Reference proteome</keyword>
<evidence type="ECO:0000313" key="2">
    <source>
        <dbReference type="EMBL" id="VDM28343.1"/>
    </source>
</evidence>
<name>A0A0B2V999_TOXCA</name>
<dbReference type="PANTHER" id="PTHR47204:SF1">
    <property type="entry name" value="RIBONUCLEASE H2 SUBUNIT C"/>
    <property type="match status" value="1"/>
</dbReference>
<dbReference type="GO" id="GO:0032299">
    <property type="term" value="C:ribonuclease H2 complex"/>
    <property type="evidence" value="ECO:0007669"/>
    <property type="project" value="InterPro"/>
</dbReference>
<dbReference type="InterPro" id="IPR013924">
    <property type="entry name" value="RNase_H2_suC"/>
</dbReference>
<dbReference type="CDD" id="cd09271">
    <property type="entry name" value="RNase_H2-C"/>
    <property type="match status" value="1"/>
</dbReference>
<dbReference type="EMBL" id="UYWY01002766">
    <property type="protein sequence ID" value="VDM28343.1"/>
    <property type="molecule type" value="Genomic_DNA"/>
</dbReference>
<dbReference type="OrthoDB" id="6222486at2759"/>
<accession>A0A0B2V999</accession>
<dbReference type="STRING" id="6265.A0A0B2V999"/>
<sequence>MDSEAKVIFCGPKVSLEKALPEIHLLPCRIEYTGPAKVKSYFLREKVENGHERSTFRGRYLDGMTIKLPDGFRMFVTKQRSNRGTRQVFDEEGSVDQLMLWEYDRTPSERNPIPRAVNFLKIATDLASDD</sequence>
<dbReference type="Proteomes" id="UP000031036">
    <property type="component" value="Unassembled WGS sequence"/>
</dbReference>
<dbReference type="OMA" id="DFTNEFH"/>
<dbReference type="AlphaFoldDB" id="A0A0B2V999"/>
<proteinExistence type="predicted"/>
<reference evidence="2" key="2">
    <citation type="submission" date="2018-11" db="EMBL/GenBank/DDBJ databases">
        <authorList>
            <consortium name="Pathogen Informatics"/>
        </authorList>
    </citation>
    <scope>NUCLEOTIDE SEQUENCE [LARGE SCALE GENOMIC DNA]</scope>
</reference>
<protein>
    <submittedName>
        <fullName evidence="1">Uncharacterized protein</fullName>
    </submittedName>
</protein>
<dbReference type="Gene3D" id="2.40.128.680">
    <property type="match status" value="1"/>
</dbReference>